<evidence type="ECO:0000313" key="1">
    <source>
        <dbReference type="EMBL" id="CDG32968.1"/>
    </source>
</evidence>
<reference evidence="1 2" key="1">
    <citation type="journal article" date="2014" name="Genome Biol. Evol.">
        <title>Acetic acid bacteria genomes reveal functional traits for adaptation to life in insect guts.</title>
        <authorList>
            <person name="Chouaia B."/>
            <person name="Gaiarsa S."/>
            <person name="Crotti E."/>
            <person name="Comandatore F."/>
            <person name="Degli Esposti M."/>
            <person name="Ricci I."/>
            <person name="Alma A."/>
            <person name="Favia G."/>
            <person name="Bandi C."/>
            <person name="Daffonchio D."/>
        </authorList>
    </citation>
    <scope>NUCLEOTIDE SEQUENCE [LARGE SCALE GENOMIC DNA]</scope>
    <source>
        <strain evidence="2">AM169</strain>
    </source>
</reference>
<protein>
    <submittedName>
        <fullName evidence="1">Uncharacterized protein</fullName>
    </submittedName>
</protein>
<reference evidence="1 2" key="2">
    <citation type="journal article" date="2014" name="PLoS ONE">
        <title>Evolution of mitochondria reconstructed from the energy metabolism of living bacteria.</title>
        <authorList>
            <person name="Degli Esposti M."/>
            <person name="Chouaia B."/>
            <person name="Comandatore F."/>
            <person name="Crotti E."/>
            <person name="Sassera D."/>
            <person name="Lievens P.M."/>
            <person name="Daffonchio D."/>
            <person name="Bandi C."/>
        </authorList>
    </citation>
    <scope>NUCLEOTIDE SEQUENCE [LARGE SCALE GENOMIC DNA]</scope>
    <source>
        <strain evidence="2">AM169</strain>
    </source>
</reference>
<organism evidence="1 2">
    <name type="scientific">Parasaccharibacter apium</name>
    <dbReference type="NCBI Taxonomy" id="1510841"/>
    <lineage>
        <taxon>Bacteria</taxon>
        <taxon>Pseudomonadati</taxon>
        <taxon>Pseudomonadota</taxon>
        <taxon>Alphaproteobacteria</taxon>
        <taxon>Acetobacterales</taxon>
        <taxon>Acetobacteraceae</taxon>
        <taxon>Parasaccharibacter</taxon>
    </lineage>
</organism>
<comment type="caution">
    <text evidence="1">The sequence shown here is derived from an EMBL/GenBank/DDBJ whole genome shotgun (WGS) entry which is preliminary data.</text>
</comment>
<dbReference type="EMBL" id="CBLY010000002">
    <property type="protein sequence ID" value="CDG32968.1"/>
    <property type="molecule type" value="Genomic_DNA"/>
</dbReference>
<gene>
    <name evidence="1" type="ORF">SACS_0230</name>
</gene>
<dbReference type="Proteomes" id="UP000027590">
    <property type="component" value="Unassembled WGS sequence"/>
</dbReference>
<name>A0A7U7G4G3_9PROT</name>
<proteinExistence type="predicted"/>
<sequence length="43" mass="5002">MQHEELSFGKVWESVGKCTGKNSFSIDLTLQAHHFFGKERFFP</sequence>
<accession>A0A7U7G4G3</accession>
<dbReference type="AlphaFoldDB" id="A0A7U7G4G3"/>
<evidence type="ECO:0000313" key="2">
    <source>
        <dbReference type="Proteomes" id="UP000027590"/>
    </source>
</evidence>